<keyword evidence="5" id="KW-1185">Reference proteome</keyword>
<dbReference type="PANTHER" id="PTHR10039">
    <property type="entry name" value="AMELOGENIN"/>
    <property type="match status" value="1"/>
</dbReference>
<feature type="repeat" description="WD" evidence="2">
    <location>
        <begin position="1076"/>
        <end position="1116"/>
    </location>
</feature>
<dbReference type="PROSITE" id="PS50082">
    <property type="entry name" value="WD_REPEATS_2"/>
    <property type="match status" value="1"/>
</dbReference>
<reference evidence="4" key="1">
    <citation type="submission" date="2022-09" db="EMBL/GenBank/DDBJ databases">
        <title>Chromosome-level assembly of Trichoderma breve T069, a fungus used in development of biopesticide product.</title>
        <authorList>
            <person name="Lin R."/>
            <person name="Liu T."/>
        </authorList>
    </citation>
    <scope>NUCLEOTIDE SEQUENCE</scope>
    <source>
        <strain evidence="4">T069</strain>
    </source>
</reference>
<dbReference type="GeneID" id="80863122"/>
<dbReference type="SUPFAM" id="SSF50978">
    <property type="entry name" value="WD40 repeat-like"/>
    <property type="match status" value="1"/>
</dbReference>
<dbReference type="InterPro" id="IPR027417">
    <property type="entry name" value="P-loop_NTPase"/>
</dbReference>
<accession>A0A9W9EDL1</accession>
<dbReference type="InterPro" id="IPR015943">
    <property type="entry name" value="WD40/YVTN_repeat-like_dom_sf"/>
</dbReference>
<evidence type="ECO:0000256" key="2">
    <source>
        <dbReference type="PROSITE-ProRule" id="PRU00221"/>
    </source>
</evidence>
<dbReference type="Gene3D" id="3.40.50.300">
    <property type="entry name" value="P-loop containing nucleotide triphosphate hydrolases"/>
    <property type="match status" value="1"/>
</dbReference>
<dbReference type="Pfam" id="PF24883">
    <property type="entry name" value="NPHP3_N"/>
    <property type="match status" value="1"/>
</dbReference>
<protein>
    <submittedName>
        <fullName evidence="4">AAA ATPase domain-containing protein</fullName>
    </submittedName>
</protein>
<dbReference type="EMBL" id="JAOPEN010000001">
    <property type="protein sequence ID" value="KAJ4864694.1"/>
    <property type="molecule type" value="Genomic_DNA"/>
</dbReference>
<dbReference type="SUPFAM" id="SSF52540">
    <property type="entry name" value="P-loop containing nucleoside triphosphate hydrolases"/>
    <property type="match status" value="1"/>
</dbReference>
<gene>
    <name evidence="4" type="ORF">T069G_01224</name>
</gene>
<name>A0A9W9EDL1_9HYPO</name>
<evidence type="ECO:0000313" key="5">
    <source>
        <dbReference type="Proteomes" id="UP001140511"/>
    </source>
</evidence>
<dbReference type="InterPro" id="IPR056884">
    <property type="entry name" value="NPHP3-like_N"/>
</dbReference>
<evidence type="ECO:0000256" key="1">
    <source>
        <dbReference type="ARBA" id="ARBA00022737"/>
    </source>
</evidence>
<dbReference type="InterPro" id="IPR036322">
    <property type="entry name" value="WD40_repeat_dom_sf"/>
</dbReference>
<sequence>MKDLKLLFKNKRLKAQKTTEVVPRPSGESSVHKELVRAGNVLLSVALSHRPPPSEDAQIAPEQTQTAGHEERIAKSLWDRVLLELKGSKDRDAIYLIDEIEKHFPQDGSSNARPIVMTDLISSIKEVIEHQFKDKHGHNSTSAYVEKTISILNQFISVGDIAVSYDPVHAALPWAAVRVVLVGITANQQLNIRILGGLASVTSLLLQCNMYQRLYLTSSSATDGIKDALEALEKSLVDSYVTSLFFLSFLYSCKNKSMAIIAPFLLDEVEKRVKNLDESASQLTRRADDSLVKLPLVRTTSSFKFEALTVHRILLKSIQKEFILSKLQVAQGAAYDDFSQAFRDECHPGTRLEILDTIYKWAADPSSPSIFWLQGLAGTGKSTIAQTVAKNLDGKSLGASFFFKRGVGDRGTARRFFATIASQMIRKQPILTQVLHEILQEEPEIGSKLLETQFRELWARLLKEVHIESTPEWTTIVVVVDALDECDPPKDAKLLIKLLTAHNMGPLVKIKIFLTSRPEYHINQQFNITDSILEWPGKTTLDRLVRMASPLFISAATISRMLRNDQWPATPNQKIDYILEFSTRGEGHVEDLYRSILAQIMDKIPTHARNNFIAEFQKIVGSIILLASPLSVSSLSNLIGIHKGEIYNKINPLSSVLDVQSADTPIKLFHLSYRDFLLDENSFIGKNSESCRGLRIKEATIHALLAERCVQLLSTDLHNDICNLQDPGVGREDVQKETIEKHLPQAIAYACIYWVFHVQAGKTELHDGGPEHKLLQSKMLNWIEALTWLGRINEGVEIILTLKTLADMPQIGSDWPACVQTLEHEEFEYPLTGLIFLSNGKLITSDHSGCVKIWDMTTVSCVYEFNTKGPEINRLLACPDGRLIIIGERDIELWNIEDQQYLNTFSTLRTWPYAIISSSLIGDALSIISSERDYTVFNVLSGESTSVQLSGFPGSVGIKAYISQDGKWAAFFDSHDIVVWDLHANIICREFKSETHRIDKVIFDHDGQFLIIGYDKGIIQFLDIKTGETGVTFDGQVEGITALALSNNQEILAISGYSNEIIAIWDVENQALRHFLTGHTEKIFNMAFSLDDTMLASSSTDQIKIWDLHTPPSTTSGIGDASTITHMSLDSKGQTIYFSTKDTIGTLDLKHMRYNPLDIGKPDDLVFHVEFSSFAPLAAILFDEYIEIWDLNQCRQIQTLRNIQDNRIIYTSSSSQSWGFFRTSFRSEIHIMDSIAGNSRRMLKELDEKINKVVISSDSAKVAFIHRWNIRIEDFSTDRLIPVSIINADLNGTSVMFSAQGAQLITIASNGKIEVYNTSTGENILGFYPIPDIFAEYMGSKFPPAFVNTDFIVHKHMAIEKARQSMLKKYWTSPNKDWLMRDSKRLIFGSGSRIITMVLDGL</sequence>
<evidence type="ECO:0000259" key="3">
    <source>
        <dbReference type="PROSITE" id="PS50837"/>
    </source>
</evidence>
<dbReference type="Pfam" id="PF00400">
    <property type="entry name" value="WD40"/>
    <property type="match status" value="2"/>
</dbReference>
<dbReference type="PROSITE" id="PS50837">
    <property type="entry name" value="NACHT"/>
    <property type="match status" value="1"/>
</dbReference>
<dbReference type="InterPro" id="IPR001680">
    <property type="entry name" value="WD40_rpt"/>
</dbReference>
<keyword evidence="1" id="KW-0677">Repeat</keyword>
<dbReference type="PROSITE" id="PS50294">
    <property type="entry name" value="WD_REPEATS_REGION"/>
    <property type="match status" value="1"/>
</dbReference>
<dbReference type="PANTHER" id="PTHR10039:SF15">
    <property type="entry name" value="NACHT DOMAIN-CONTAINING PROTEIN"/>
    <property type="match status" value="1"/>
</dbReference>
<dbReference type="SUPFAM" id="SSF50998">
    <property type="entry name" value="Quinoprotein alcohol dehydrogenase-like"/>
    <property type="match status" value="1"/>
</dbReference>
<evidence type="ECO:0000313" key="4">
    <source>
        <dbReference type="EMBL" id="KAJ4864694.1"/>
    </source>
</evidence>
<keyword evidence="2" id="KW-0853">WD repeat</keyword>
<dbReference type="RefSeq" id="XP_056033750.1">
    <property type="nucleotide sequence ID" value="XM_056168434.1"/>
</dbReference>
<dbReference type="InterPro" id="IPR011047">
    <property type="entry name" value="Quinoprotein_ADH-like_sf"/>
</dbReference>
<proteinExistence type="predicted"/>
<dbReference type="SMART" id="SM00320">
    <property type="entry name" value="WD40"/>
    <property type="match status" value="6"/>
</dbReference>
<organism evidence="4 5">
    <name type="scientific">Trichoderma breve</name>
    <dbReference type="NCBI Taxonomy" id="2034170"/>
    <lineage>
        <taxon>Eukaryota</taxon>
        <taxon>Fungi</taxon>
        <taxon>Dikarya</taxon>
        <taxon>Ascomycota</taxon>
        <taxon>Pezizomycotina</taxon>
        <taxon>Sordariomycetes</taxon>
        <taxon>Hypocreomycetidae</taxon>
        <taxon>Hypocreales</taxon>
        <taxon>Hypocreaceae</taxon>
        <taxon>Trichoderma</taxon>
    </lineage>
</organism>
<comment type="caution">
    <text evidence="4">The sequence shown here is derived from an EMBL/GenBank/DDBJ whole genome shotgun (WGS) entry which is preliminary data.</text>
</comment>
<dbReference type="InterPro" id="IPR007111">
    <property type="entry name" value="NACHT_NTPase"/>
</dbReference>
<dbReference type="Proteomes" id="UP001140511">
    <property type="component" value="Unassembled WGS sequence"/>
</dbReference>
<feature type="domain" description="NACHT" evidence="3">
    <location>
        <begin position="369"/>
        <end position="518"/>
    </location>
</feature>
<dbReference type="Gene3D" id="2.130.10.10">
    <property type="entry name" value="YVTN repeat-like/Quinoprotein amine dehydrogenase"/>
    <property type="match status" value="3"/>
</dbReference>